<feature type="chain" id="PRO_5042929204" description="Transthyretin-like family protein" evidence="5">
    <location>
        <begin position="22"/>
        <end position="132"/>
    </location>
</feature>
<dbReference type="Proteomes" id="UP001328107">
    <property type="component" value="Unassembled WGS sequence"/>
</dbReference>
<dbReference type="PANTHER" id="PTHR21700">
    <property type="entry name" value="TRANSTHYRETIN-LIKE FAMILY PROTEIN-RELATED"/>
    <property type="match status" value="1"/>
</dbReference>
<dbReference type="EMBL" id="BTRK01000001">
    <property type="protein sequence ID" value="GMR30070.1"/>
    <property type="molecule type" value="Genomic_DNA"/>
</dbReference>
<dbReference type="AlphaFoldDB" id="A0AAN4Z2K0"/>
<comment type="caution">
    <text evidence="6">The sequence shown here is derived from an EMBL/GenBank/DDBJ whole genome shotgun (WGS) entry which is preliminary data.</text>
</comment>
<dbReference type="Pfam" id="PF01060">
    <property type="entry name" value="TTR-52"/>
    <property type="match status" value="1"/>
</dbReference>
<evidence type="ECO:0000256" key="4">
    <source>
        <dbReference type="ARBA" id="ARBA00022729"/>
    </source>
</evidence>
<keyword evidence="7" id="KW-1185">Reference proteome</keyword>
<accession>A0AAN4Z2K0</accession>
<evidence type="ECO:0000256" key="3">
    <source>
        <dbReference type="ARBA" id="ARBA00022525"/>
    </source>
</evidence>
<protein>
    <recommendedName>
        <fullName evidence="8">Transthyretin-like family protein</fullName>
    </recommendedName>
</protein>
<organism evidence="6 7">
    <name type="scientific">Pristionchus mayeri</name>
    <dbReference type="NCBI Taxonomy" id="1317129"/>
    <lineage>
        <taxon>Eukaryota</taxon>
        <taxon>Metazoa</taxon>
        <taxon>Ecdysozoa</taxon>
        <taxon>Nematoda</taxon>
        <taxon>Chromadorea</taxon>
        <taxon>Rhabditida</taxon>
        <taxon>Rhabditina</taxon>
        <taxon>Diplogasteromorpha</taxon>
        <taxon>Diplogasteroidea</taxon>
        <taxon>Neodiplogasteridae</taxon>
        <taxon>Pristionchus</taxon>
    </lineage>
</organism>
<sequence>MCVRSIVAFAVLAIAIEAGLQTITVTGTTVCHRRRVAGVLVALMERDTDWFDTDDLLQEVRSDANGDFTLTGSESELGTITPYIRISHECDAKPNCKRIAEYDAPTDKIGSTYEMTYISMNIAVKDEKEECP</sequence>
<dbReference type="InterPro" id="IPR038479">
    <property type="entry name" value="Transthyretin-like_sf"/>
</dbReference>
<evidence type="ECO:0000256" key="5">
    <source>
        <dbReference type="SAM" id="SignalP"/>
    </source>
</evidence>
<name>A0AAN4Z2K0_9BILA</name>
<dbReference type="GO" id="GO:0005576">
    <property type="term" value="C:extracellular region"/>
    <property type="evidence" value="ECO:0007669"/>
    <property type="project" value="UniProtKB-SubCell"/>
</dbReference>
<gene>
    <name evidence="6" type="ORF">PMAYCL1PPCAC_00265</name>
</gene>
<comment type="subcellular location">
    <subcellularLocation>
        <location evidence="1">Secreted</location>
    </subcellularLocation>
</comment>
<keyword evidence="3" id="KW-0964">Secreted</keyword>
<dbReference type="Gene3D" id="2.60.40.3330">
    <property type="match status" value="1"/>
</dbReference>
<reference evidence="7" key="1">
    <citation type="submission" date="2022-10" db="EMBL/GenBank/DDBJ databases">
        <title>Genome assembly of Pristionchus species.</title>
        <authorList>
            <person name="Yoshida K."/>
            <person name="Sommer R.J."/>
        </authorList>
    </citation>
    <scope>NUCLEOTIDE SEQUENCE [LARGE SCALE GENOMIC DNA]</scope>
    <source>
        <strain evidence="7">RS5460</strain>
    </source>
</reference>
<evidence type="ECO:0008006" key="8">
    <source>
        <dbReference type="Google" id="ProtNLM"/>
    </source>
</evidence>
<feature type="signal peptide" evidence="5">
    <location>
        <begin position="1"/>
        <end position="21"/>
    </location>
</feature>
<dbReference type="GO" id="GO:0009986">
    <property type="term" value="C:cell surface"/>
    <property type="evidence" value="ECO:0007669"/>
    <property type="project" value="InterPro"/>
</dbReference>
<evidence type="ECO:0000313" key="7">
    <source>
        <dbReference type="Proteomes" id="UP001328107"/>
    </source>
</evidence>
<evidence type="ECO:0000313" key="6">
    <source>
        <dbReference type="EMBL" id="GMR30070.1"/>
    </source>
</evidence>
<dbReference type="InterPro" id="IPR001534">
    <property type="entry name" value="Transthyretin-like"/>
</dbReference>
<evidence type="ECO:0000256" key="2">
    <source>
        <dbReference type="ARBA" id="ARBA00010112"/>
    </source>
</evidence>
<keyword evidence="4 5" id="KW-0732">Signal</keyword>
<dbReference type="PANTHER" id="PTHR21700:SF30">
    <property type="entry name" value="TRANSTHYRETIN-LIKE FAMILY PROTEIN"/>
    <property type="match status" value="1"/>
</dbReference>
<comment type="similarity">
    <text evidence="2">Belongs to the nematode transthyretin-like family.</text>
</comment>
<evidence type="ECO:0000256" key="1">
    <source>
        <dbReference type="ARBA" id="ARBA00004613"/>
    </source>
</evidence>
<proteinExistence type="inferred from homology"/>